<evidence type="ECO:0000313" key="5">
    <source>
        <dbReference type="Proteomes" id="UP000286211"/>
    </source>
</evidence>
<proteinExistence type="predicted"/>
<dbReference type="PANTHER" id="PTHR34704:SF1">
    <property type="entry name" value="ATPASE"/>
    <property type="match status" value="1"/>
</dbReference>
<reference evidence="4 5" key="1">
    <citation type="submission" date="2018-08" db="EMBL/GenBank/DDBJ databases">
        <title>A genome reference for cultivated species of the human gut microbiota.</title>
        <authorList>
            <person name="Zou Y."/>
            <person name="Xue W."/>
            <person name="Luo G."/>
        </authorList>
    </citation>
    <scope>NUCLEOTIDE SEQUENCE [LARGE SCALE GENOMIC DNA]</scope>
    <source>
        <strain evidence="3 4">AF43-2</strain>
        <strain evidence="2 5">AF46-2NS</strain>
    </source>
</reference>
<feature type="domain" description="ATPase" evidence="1">
    <location>
        <begin position="40"/>
        <end position="80"/>
    </location>
</feature>
<dbReference type="AlphaFoldDB" id="A0A3R6MHR2"/>
<accession>A0A3R6MHR2</accession>
<dbReference type="Pfam" id="PF01637">
    <property type="entry name" value="ATPase_2"/>
    <property type="match status" value="1"/>
</dbReference>
<dbReference type="InterPro" id="IPR027417">
    <property type="entry name" value="P-loop_NTPase"/>
</dbReference>
<dbReference type="GO" id="GO:0005524">
    <property type="term" value="F:ATP binding"/>
    <property type="evidence" value="ECO:0007669"/>
    <property type="project" value="UniProtKB-KW"/>
</dbReference>
<gene>
    <name evidence="3" type="ORF">DW064_10285</name>
    <name evidence="2" type="ORF">DW079_12410</name>
</gene>
<dbReference type="SUPFAM" id="SSF52540">
    <property type="entry name" value="P-loop containing nucleoside triphosphate hydrolases"/>
    <property type="match status" value="1"/>
</dbReference>
<dbReference type="Proteomes" id="UP000286211">
    <property type="component" value="Unassembled WGS sequence"/>
</dbReference>
<dbReference type="InterPro" id="IPR011579">
    <property type="entry name" value="ATPase_dom"/>
</dbReference>
<evidence type="ECO:0000313" key="3">
    <source>
        <dbReference type="EMBL" id="RHK47824.1"/>
    </source>
</evidence>
<evidence type="ECO:0000259" key="1">
    <source>
        <dbReference type="Pfam" id="PF01637"/>
    </source>
</evidence>
<protein>
    <submittedName>
        <fullName evidence="2">ATP-binding protein</fullName>
    </submittedName>
</protein>
<dbReference type="EMBL" id="QRNN01000041">
    <property type="protein sequence ID" value="RHK47824.1"/>
    <property type="molecule type" value="Genomic_DNA"/>
</dbReference>
<evidence type="ECO:0000313" key="2">
    <source>
        <dbReference type="EMBL" id="RHK08715.1"/>
    </source>
</evidence>
<dbReference type="Proteomes" id="UP000284562">
    <property type="component" value="Unassembled WGS sequence"/>
</dbReference>
<sequence>MVFLPHFEQNSVRLFCSKRYFLYICSKINERIMAQKIIGRKQEIKELLDLYKENKPVFAVIYGRRRVGKTFLVRELFQDKMSFYHTGLSPYELSGQK</sequence>
<dbReference type="EMBL" id="QRNB01000080">
    <property type="protein sequence ID" value="RHK08715.1"/>
    <property type="molecule type" value="Genomic_DNA"/>
</dbReference>
<comment type="caution">
    <text evidence="2">The sequence shown here is derived from an EMBL/GenBank/DDBJ whole genome shotgun (WGS) entry which is preliminary data.</text>
</comment>
<name>A0A3R6MHR2_9BACT</name>
<dbReference type="Gene3D" id="3.40.50.300">
    <property type="entry name" value="P-loop containing nucleotide triphosphate hydrolases"/>
    <property type="match status" value="1"/>
</dbReference>
<dbReference type="PANTHER" id="PTHR34704">
    <property type="entry name" value="ATPASE"/>
    <property type="match status" value="1"/>
</dbReference>
<keyword evidence="2" id="KW-0547">Nucleotide-binding</keyword>
<organism evidence="2 5">
    <name type="scientific">Segatella copri</name>
    <dbReference type="NCBI Taxonomy" id="165179"/>
    <lineage>
        <taxon>Bacteria</taxon>
        <taxon>Pseudomonadati</taxon>
        <taxon>Bacteroidota</taxon>
        <taxon>Bacteroidia</taxon>
        <taxon>Bacteroidales</taxon>
        <taxon>Prevotellaceae</taxon>
        <taxon>Segatella</taxon>
    </lineage>
</organism>
<evidence type="ECO:0000313" key="4">
    <source>
        <dbReference type="Proteomes" id="UP000284562"/>
    </source>
</evidence>
<keyword evidence="2" id="KW-0067">ATP-binding</keyword>